<feature type="binding site" evidence="8">
    <location>
        <position position="245"/>
    </location>
    <ligand>
        <name>shikimate</name>
        <dbReference type="ChEBI" id="CHEBI:36208"/>
    </ligand>
</feature>
<evidence type="ECO:0000256" key="8">
    <source>
        <dbReference type="HAMAP-Rule" id="MF_00222"/>
    </source>
</evidence>
<sequence>MSDHYAVVGNPIAHSLSPHIHCAFAEQTGEDLLYSKLLAPLDAFAECARTFFTEGGCGLNITLPFKLEALDLADQLTDRAAAAGAVNTLLCQEDGRLLGDNTDGAGLVADLCRNLGWGIRDKRVLLIGAGGAARGALLPLLAEQPAHLHLANRTAIKAEQLADDFSRYGDLSGGGLQGLRSRFDLVINATAASLDNTLPTLPEQLFTAGGKAYDMVYAAGPTPFVHWARTQGVPASDGLGMLVGQAAESFYLWRGVYPQVAPVLTQLRRELGKKNN</sequence>
<dbReference type="Proteomes" id="UP001321520">
    <property type="component" value="Chromosome"/>
</dbReference>
<protein>
    <recommendedName>
        <fullName evidence="2 8">Shikimate dehydrogenase (NADP(+))</fullName>
        <shortName evidence="8">SDH</shortName>
        <ecNumber evidence="2 8">1.1.1.25</ecNumber>
    </recommendedName>
</protein>
<dbReference type="Pfam" id="PF08501">
    <property type="entry name" value="Shikimate_dh_N"/>
    <property type="match status" value="1"/>
</dbReference>
<keyword evidence="5 8" id="KW-0560">Oxidoreductase</keyword>
<accession>A0ABY9EA55</accession>
<comment type="pathway">
    <text evidence="1 8">Metabolic intermediate biosynthesis; chorismate biosynthesis; chorismate from D-erythrose 4-phosphate and phosphoenolpyruvate: step 4/7.</text>
</comment>
<dbReference type="PANTHER" id="PTHR21089:SF1">
    <property type="entry name" value="BIFUNCTIONAL 3-DEHYDROQUINATE DEHYDRATASE_SHIKIMATE DEHYDROGENASE, CHLOROPLASTIC"/>
    <property type="match status" value="1"/>
</dbReference>
<dbReference type="InterPro" id="IPR041121">
    <property type="entry name" value="SDH_C"/>
</dbReference>
<dbReference type="NCBIfam" id="TIGR00507">
    <property type="entry name" value="aroE"/>
    <property type="match status" value="1"/>
</dbReference>
<feature type="domain" description="Shikimate dehydrogenase substrate binding N-terminal" evidence="10">
    <location>
        <begin position="7"/>
        <end position="89"/>
    </location>
</feature>
<dbReference type="SUPFAM" id="SSF51735">
    <property type="entry name" value="NAD(P)-binding Rossmann-fold domains"/>
    <property type="match status" value="1"/>
</dbReference>
<feature type="domain" description="Quinate/shikimate 5-dehydrogenase/glutamyl-tRNA reductase" evidence="9">
    <location>
        <begin position="118"/>
        <end position="193"/>
    </location>
</feature>
<name>A0ABY9EA55_9GAMM</name>
<comment type="function">
    <text evidence="8">Involved in the biosynthesis of the chorismate, which leads to the biosynthesis of aromatic amino acids. Catalyzes the reversible NADPH linked reduction of 3-dehydroshikimate (DHSA) to yield shikimate (SA).</text>
</comment>
<feature type="binding site" evidence="8">
    <location>
        <begin position="152"/>
        <end position="157"/>
    </location>
    <ligand>
        <name>NADP(+)</name>
        <dbReference type="ChEBI" id="CHEBI:58349"/>
    </ligand>
</feature>
<dbReference type="SUPFAM" id="SSF53223">
    <property type="entry name" value="Aminoacid dehydrogenase-like, N-terminal domain"/>
    <property type="match status" value="1"/>
</dbReference>
<feature type="binding site" evidence="8">
    <location>
        <begin position="128"/>
        <end position="132"/>
    </location>
    <ligand>
        <name>NADP(+)</name>
        <dbReference type="ChEBI" id="CHEBI:58349"/>
    </ligand>
</feature>
<reference evidence="12 13" key="1">
    <citation type="submission" date="2022-05" db="EMBL/GenBank/DDBJ databases">
        <title>Microbulbifer sp. nov., isolated from sponge.</title>
        <authorList>
            <person name="Gao L."/>
        </authorList>
    </citation>
    <scope>NUCLEOTIDE SEQUENCE [LARGE SCALE GENOMIC DNA]</scope>
    <source>
        <strain evidence="12 13">MI-G</strain>
    </source>
</reference>
<dbReference type="CDD" id="cd01065">
    <property type="entry name" value="NAD_bind_Shikimate_DH"/>
    <property type="match status" value="1"/>
</dbReference>
<feature type="active site" description="Proton acceptor" evidence="8">
    <location>
        <position position="66"/>
    </location>
</feature>
<keyword evidence="6 8" id="KW-0057">Aromatic amino acid biosynthesis</keyword>
<comment type="subunit">
    <text evidence="8">Homodimer.</text>
</comment>
<feature type="domain" description="SDH C-terminal" evidence="11">
    <location>
        <begin position="238"/>
        <end position="268"/>
    </location>
</feature>
<evidence type="ECO:0000313" key="13">
    <source>
        <dbReference type="Proteomes" id="UP001321520"/>
    </source>
</evidence>
<keyword evidence="4 8" id="KW-0521">NADP</keyword>
<dbReference type="Pfam" id="PF18317">
    <property type="entry name" value="SDH_C"/>
    <property type="match status" value="1"/>
</dbReference>
<dbReference type="Gene3D" id="3.40.50.720">
    <property type="entry name" value="NAD(P)-binding Rossmann-like Domain"/>
    <property type="match status" value="1"/>
</dbReference>
<evidence type="ECO:0000256" key="6">
    <source>
        <dbReference type="ARBA" id="ARBA00023141"/>
    </source>
</evidence>
<evidence type="ECO:0000256" key="1">
    <source>
        <dbReference type="ARBA" id="ARBA00004871"/>
    </source>
</evidence>
<dbReference type="Gene3D" id="3.40.50.10860">
    <property type="entry name" value="Leucine Dehydrogenase, chain A, domain 1"/>
    <property type="match status" value="1"/>
</dbReference>
<feature type="binding site" evidence="8">
    <location>
        <position position="215"/>
    </location>
    <ligand>
        <name>NADP(+)</name>
        <dbReference type="ChEBI" id="CHEBI:58349"/>
    </ligand>
</feature>
<evidence type="ECO:0000259" key="10">
    <source>
        <dbReference type="Pfam" id="PF08501"/>
    </source>
</evidence>
<dbReference type="InterPro" id="IPR006151">
    <property type="entry name" value="Shikm_DH/Glu-tRNA_Rdtase"/>
</dbReference>
<feature type="binding site" evidence="8">
    <location>
        <position position="103"/>
    </location>
    <ligand>
        <name>shikimate</name>
        <dbReference type="ChEBI" id="CHEBI:36208"/>
    </ligand>
</feature>
<dbReference type="InterPro" id="IPR036291">
    <property type="entry name" value="NAD(P)-bd_dom_sf"/>
</dbReference>
<evidence type="ECO:0000259" key="11">
    <source>
        <dbReference type="Pfam" id="PF18317"/>
    </source>
</evidence>
<gene>
    <name evidence="8 12" type="primary">aroE</name>
    <name evidence="12" type="ORF">M8T91_00190</name>
</gene>
<proteinExistence type="inferred from homology"/>
<feature type="binding site" evidence="8">
    <location>
        <position position="78"/>
    </location>
    <ligand>
        <name>NADP(+)</name>
        <dbReference type="ChEBI" id="CHEBI:58349"/>
    </ligand>
</feature>
<evidence type="ECO:0000256" key="2">
    <source>
        <dbReference type="ARBA" id="ARBA00012962"/>
    </source>
</evidence>
<dbReference type="InterPro" id="IPR011342">
    <property type="entry name" value="Shikimate_DH"/>
</dbReference>
<comment type="catalytic activity">
    <reaction evidence="7 8">
        <text>shikimate + NADP(+) = 3-dehydroshikimate + NADPH + H(+)</text>
        <dbReference type="Rhea" id="RHEA:17737"/>
        <dbReference type="ChEBI" id="CHEBI:15378"/>
        <dbReference type="ChEBI" id="CHEBI:16630"/>
        <dbReference type="ChEBI" id="CHEBI:36208"/>
        <dbReference type="ChEBI" id="CHEBI:57783"/>
        <dbReference type="ChEBI" id="CHEBI:58349"/>
        <dbReference type="EC" id="1.1.1.25"/>
    </reaction>
</comment>
<dbReference type="HAMAP" id="MF_00222">
    <property type="entry name" value="Shikimate_DH_AroE"/>
    <property type="match status" value="1"/>
</dbReference>
<dbReference type="RefSeq" id="WP_301415729.1">
    <property type="nucleotide sequence ID" value="NZ_CP098023.1"/>
</dbReference>
<evidence type="ECO:0000256" key="4">
    <source>
        <dbReference type="ARBA" id="ARBA00022857"/>
    </source>
</evidence>
<dbReference type="InterPro" id="IPR046346">
    <property type="entry name" value="Aminoacid_DH-like_N_sf"/>
</dbReference>
<dbReference type="InterPro" id="IPR022893">
    <property type="entry name" value="Shikimate_DH_fam"/>
</dbReference>
<dbReference type="EC" id="1.1.1.25" evidence="2 8"/>
<dbReference type="GO" id="GO:0004764">
    <property type="term" value="F:shikimate 3-dehydrogenase (NADP+) activity"/>
    <property type="evidence" value="ECO:0007669"/>
    <property type="project" value="UniProtKB-EC"/>
</dbReference>
<evidence type="ECO:0000259" key="9">
    <source>
        <dbReference type="Pfam" id="PF01488"/>
    </source>
</evidence>
<dbReference type="Pfam" id="PF01488">
    <property type="entry name" value="Shikimate_DH"/>
    <property type="match status" value="1"/>
</dbReference>
<comment type="similarity">
    <text evidence="8">Belongs to the shikimate dehydrogenase family.</text>
</comment>
<evidence type="ECO:0000313" key="12">
    <source>
        <dbReference type="EMBL" id="WKD49883.1"/>
    </source>
</evidence>
<dbReference type="PANTHER" id="PTHR21089">
    <property type="entry name" value="SHIKIMATE DEHYDROGENASE"/>
    <property type="match status" value="1"/>
</dbReference>
<feature type="binding site" evidence="8">
    <location>
        <position position="238"/>
    </location>
    <ligand>
        <name>NADP(+)</name>
        <dbReference type="ChEBI" id="CHEBI:58349"/>
    </ligand>
</feature>
<feature type="binding site" evidence="8">
    <location>
        <begin position="15"/>
        <end position="17"/>
    </location>
    <ligand>
        <name>shikimate</name>
        <dbReference type="ChEBI" id="CHEBI:36208"/>
    </ligand>
</feature>
<keyword evidence="3 8" id="KW-0028">Amino-acid biosynthesis</keyword>
<evidence type="ECO:0000256" key="7">
    <source>
        <dbReference type="ARBA" id="ARBA00049442"/>
    </source>
</evidence>
<keyword evidence="13" id="KW-1185">Reference proteome</keyword>
<feature type="binding site" evidence="8">
    <location>
        <position position="62"/>
    </location>
    <ligand>
        <name>shikimate</name>
        <dbReference type="ChEBI" id="CHEBI:36208"/>
    </ligand>
</feature>
<feature type="binding site" evidence="8">
    <location>
        <position position="217"/>
    </location>
    <ligand>
        <name>shikimate</name>
        <dbReference type="ChEBI" id="CHEBI:36208"/>
    </ligand>
</feature>
<organism evidence="12 13">
    <name type="scientific">Microbulbifer spongiae</name>
    <dbReference type="NCBI Taxonomy" id="2944933"/>
    <lineage>
        <taxon>Bacteria</taxon>
        <taxon>Pseudomonadati</taxon>
        <taxon>Pseudomonadota</taxon>
        <taxon>Gammaproteobacteria</taxon>
        <taxon>Cellvibrionales</taxon>
        <taxon>Microbulbiferaceae</taxon>
        <taxon>Microbulbifer</taxon>
    </lineage>
</organism>
<evidence type="ECO:0000256" key="3">
    <source>
        <dbReference type="ARBA" id="ARBA00022605"/>
    </source>
</evidence>
<dbReference type="EMBL" id="CP098023">
    <property type="protein sequence ID" value="WKD49883.1"/>
    <property type="molecule type" value="Genomic_DNA"/>
</dbReference>
<dbReference type="InterPro" id="IPR013708">
    <property type="entry name" value="Shikimate_DH-bd_N"/>
</dbReference>
<evidence type="ECO:0000256" key="5">
    <source>
        <dbReference type="ARBA" id="ARBA00023002"/>
    </source>
</evidence>
<feature type="binding site" evidence="8">
    <location>
        <position position="87"/>
    </location>
    <ligand>
        <name>shikimate</name>
        <dbReference type="ChEBI" id="CHEBI:36208"/>
    </ligand>
</feature>
<dbReference type="NCBIfam" id="NF001310">
    <property type="entry name" value="PRK00258.1-2"/>
    <property type="match status" value="1"/>
</dbReference>